<sequence>MIGPADIEDMLMDYVSTDATHEAPERQSLQMISWTWRLIPAASLAFEAQKVIQLWLIRLAWSGHEG</sequence>
<name>A0A5C4L5X2_9HYPH</name>
<dbReference type="Proteomes" id="UP000305267">
    <property type="component" value="Unassembled WGS sequence"/>
</dbReference>
<gene>
    <name evidence="1" type="ORF">FF100_34345</name>
</gene>
<organism evidence="1 2">
    <name type="scientific">Methylobacterium terricola</name>
    <dbReference type="NCBI Taxonomy" id="2583531"/>
    <lineage>
        <taxon>Bacteria</taxon>
        <taxon>Pseudomonadati</taxon>
        <taxon>Pseudomonadota</taxon>
        <taxon>Alphaproteobacteria</taxon>
        <taxon>Hyphomicrobiales</taxon>
        <taxon>Methylobacteriaceae</taxon>
        <taxon>Methylobacterium</taxon>
    </lineage>
</organism>
<evidence type="ECO:0000313" key="1">
    <source>
        <dbReference type="EMBL" id="TNC06531.1"/>
    </source>
</evidence>
<reference evidence="1 2" key="1">
    <citation type="submission" date="2019-06" db="EMBL/GenBank/DDBJ databases">
        <title>Genome of Methylobacterium sp. 17Sr1-39.</title>
        <authorList>
            <person name="Seo T."/>
        </authorList>
    </citation>
    <scope>NUCLEOTIDE SEQUENCE [LARGE SCALE GENOMIC DNA]</scope>
    <source>
        <strain evidence="1 2">17Sr1-39</strain>
    </source>
</reference>
<evidence type="ECO:0000313" key="2">
    <source>
        <dbReference type="Proteomes" id="UP000305267"/>
    </source>
</evidence>
<dbReference type="EMBL" id="VDDA01000048">
    <property type="protein sequence ID" value="TNC06531.1"/>
    <property type="molecule type" value="Genomic_DNA"/>
</dbReference>
<proteinExistence type="predicted"/>
<dbReference type="RefSeq" id="WP_139040497.1">
    <property type="nucleotide sequence ID" value="NZ_VDDA01000048.1"/>
</dbReference>
<dbReference type="AlphaFoldDB" id="A0A5C4L5X2"/>
<keyword evidence="2" id="KW-1185">Reference proteome</keyword>
<protein>
    <submittedName>
        <fullName evidence="1">Uncharacterized protein</fullName>
    </submittedName>
</protein>
<comment type="caution">
    <text evidence="1">The sequence shown here is derived from an EMBL/GenBank/DDBJ whole genome shotgun (WGS) entry which is preliminary data.</text>
</comment>
<accession>A0A5C4L5X2</accession>
<dbReference type="OrthoDB" id="9886621at2"/>